<reference evidence="3" key="1">
    <citation type="submission" date="2006-03" db="EMBL/GenBank/DDBJ databases">
        <title>Complete sequence of Rhodopseudomonas palustris BisB18.</title>
        <authorList>
            <consortium name="US DOE Joint Genome Institute"/>
            <person name="Copeland A."/>
            <person name="Lucas S."/>
            <person name="Lapidus A."/>
            <person name="Barry K."/>
            <person name="Detter J.C."/>
            <person name="Glavina del Rio T."/>
            <person name="Hammon N."/>
            <person name="Israni S."/>
            <person name="Dalin E."/>
            <person name="Tice H."/>
            <person name="Pitluck S."/>
            <person name="Chain P."/>
            <person name="Malfatti S."/>
            <person name="Shin M."/>
            <person name="Vergez L."/>
            <person name="Schmutz J."/>
            <person name="Larimer F."/>
            <person name="Land M."/>
            <person name="Hauser L."/>
            <person name="Pelletier D.A."/>
            <person name="Kyrpides N."/>
            <person name="Anderson I."/>
            <person name="Oda Y."/>
            <person name="Harwood C.S."/>
            <person name="Richardson P."/>
        </authorList>
    </citation>
    <scope>NUCLEOTIDE SEQUENCE [LARGE SCALE GENOMIC DNA]</scope>
    <source>
        <strain evidence="3">BisB18</strain>
    </source>
</reference>
<dbReference type="STRING" id="316056.RPC_1312"/>
<name>Q219R2_RHOPB</name>
<feature type="transmembrane region" description="Helical" evidence="2">
    <location>
        <begin position="184"/>
        <end position="203"/>
    </location>
</feature>
<dbReference type="GO" id="GO:0019685">
    <property type="term" value="P:photosynthesis, dark reaction"/>
    <property type="evidence" value="ECO:0007669"/>
    <property type="project" value="InterPro"/>
</dbReference>
<feature type="transmembrane region" description="Helical" evidence="2">
    <location>
        <begin position="145"/>
        <end position="172"/>
    </location>
</feature>
<dbReference type="GO" id="GO:0030494">
    <property type="term" value="P:bacteriochlorophyll biosynthetic process"/>
    <property type="evidence" value="ECO:0007669"/>
    <property type="project" value="InterPro"/>
</dbReference>
<evidence type="ECO:0000313" key="3">
    <source>
        <dbReference type="EMBL" id="ABD86874.1"/>
    </source>
</evidence>
<dbReference type="GO" id="GO:0016836">
    <property type="term" value="F:hydro-lyase activity"/>
    <property type="evidence" value="ECO:0007669"/>
    <property type="project" value="InterPro"/>
</dbReference>
<keyword evidence="2" id="KW-1133">Transmembrane helix</keyword>
<organism evidence="3">
    <name type="scientific">Rhodopseudomonas palustris (strain BisB18)</name>
    <dbReference type="NCBI Taxonomy" id="316056"/>
    <lineage>
        <taxon>Bacteria</taxon>
        <taxon>Pseudomonadati</taxon>
        <taxon>Pseudomonadota</taxon>
        <taxon>Alphaproteobacteria</taxon>
        <taxon>Hyphomicrobiales</taxon>
        <taxon>Nitrobacteraceae</taxon>
        <taxon>Rhodopseudomonas</taxon>
    </lineage>
</organism>
<dbReference type="RefSeq" id="WP_011471779.1">
    <property type="nucleotide sequence ID" value="NC_007925.1"/>
</dbReference>
<accession>Q219R2</accession>
<feature type="transmembrane region" description="Helical" evidence="2">
    <location>
        <begin position="84"/>
        <end position="108"/>
    </location>
</feature>
<gene>
    <name evidence="3" type="ordered locus">RPC_1312</name>
</gene>
<evidence type="ECO:0000256" key="2">
    <source>
        <dbReference type="SAM" id="Phobius"/>
    </source>
</evidence>
<proteinExistence type="predicted"/>
<dbReference type="HOGENOM" id="CLU_106299_0_0_5"/>
<feature type="transmembrane region" description="Helical" evidence="2">
    <location>
        <begin position="114"/>
        <end position="138"/>
    </location>
</feature>
<dbReference type="AlphaFoldDB" id="Q219R2"/>
<sequence>MHRREDSEQDQAGGGERPSLSAGSVSHHRDASVSNALYSAVPDAVVLEDAPVVADPGLSSLRQGFKPLYTPEQRIRRDQTKWTLVQGILAPVQFLIFLISLGLVIRYLVSGDGFAVATASVVIKTLVLYTIMITGAIWEREVFGCYLFAPAFFWEDVFSFLVLALHTTYLVMLFGGLGDPQQQMFVALAAYASYVINATQFILKLRAARLDERNKALAVSTISGSRA</sequence>
<dbReference type="EMBL" id="CP000301">
    <property type="protein sequence ID" value="ABD86874.1"/>
    <property type="molecule type" value="Genomic_DNA"/>
</dbReference>
<dbReference type="NCBIfam" id="TIGR02020">
    <property type="entry name" value="BchF"/>
    <property type="match status" value="1"/>
</dbReference>
<dbReference type="InterPro" id="IPR009905">
    <property type="entry name" value="BCHF"/>
</dbReference>
<feature type="region of interest" description="Disordered" evidence="1">
    <location>
        <begin position="1"/>
        <end position="25"/>
    </location>
</feature>
<dbReference type="eggNOG" id="ENOG502ZS4D">
    <property type="taxonomic scope" value="Bacteria"/>
</dbReference>
<keyword evidence="2" id="KW-0812">Transmembrane</keyword>
<evidence type="ECO:0000256" key="1">
    <source>
        <dbReference type="SAM" id="MobiDB-lite"/>
    </source>
</evidence>
<dbReference type="KEGG" id="rpc:RPC_1312"/>
<protein>
    <submittedName>
        <fullName evidence="3">2-vinyl bacteriochlorophyllide hydratase</fullName>
    </submittedName>
</protein>
<keyword evidence="2" id="KW-0472">Membrane</keyword>
<dbReference type="Pfam" id="PF07284">
    <property type="entry name" value="BCHF"/>
    <property type="match status" value="1"/>
</dbReference>